<accession>A0A1S7RTA7</accession>
<evidence type="ECO:0000259" key="5">
    <source>
        <dbReference type="SMART" id="SM00478"/>
    </source>
</evidence>
<sequence length="218" mass="23468">MTDMKIITGMDDISEGLEHLAHLDPVLSPVIEKAGPLELRIHEPGFAGLAHIVVSQMVSRASANAIWARILAGTGGLVTAENYLGASEALRASFGLSRAKATTLEGLARAVTDGQIDLDGVVRKEAGAAFFELVALRGIGPWTAEVYLMFCGGHPDIFPVGDVALRSAVAHALDLEVRPEAKWLAERAALWSPWRSVAARLFWGYYANIMRRAMVPLP</sequence>
<dbReference type="GO" id="GO:0006285">
    <property type="term" value="P:base-excision repair, AP site formation"/>
    <property type="evidence" value="ECO:0007669"/>
    <property type="project" value="TreeGrafter"/>
</dbReference>
<reference evidence="6 7" key="1">
    <citation type="submission" date="2016-01" db="EMBL/GenBank/DDBJ databases">
        <authorList>
            <person name="Oliw E.H."/>
        </authorList>
    </citation>
    <scope>NUCLEOTIDE SEQUENCE [LARGE SCALE GENOMIC DNA]</scope>
    <source>
        <strain evidence="6 7">Kerr 14</strain>
    </source>
</reference>
<dbReference type="Gene3D" id="1.10.340.30">
    <property type="entry name" value="Hypothetical protein, domain 2"/>
    <property type="match status" value="1"/>
</dbReference>
<evidence type="ECO:0000256" key="3">
    <source>
        <dbReference type="ARBA" id="ARBA00022763"/>
    </source>
</evidence>
<dbReference type="PANTHER" id="PTHR43003:SF13">
    <property type="entry name" value="DNA-3-METHYLADENINE GLYCOSYLASE 2"/>
    <property type="match status" value="1"/>
</dbReference>
<dbReference type="PANTHER" id="PTHR43003">
    <property type="entry name" value="DNA-3-METHYLADENINE GLYCOSYLASE"/>
    <property type="match status" value="1"/>
</dbReference>
<dbReference type="SUPFAM" id="SSF48150">
    <property type="entry name" value="DNA-glycosylase"/>
    <property type="match status" value="1"/>
</dbReference>
<dbReference type="GO" id="GO:0032993">
    <property type="term" value="C:protein-DNA complex"/>
    <property type="evidence" value="ECO:0007669"/>
    <property type="project" value="TreeGrafter"/>
</dbReference>
<evidence type="ECO:0000313" key="6">
    <source>
        <dbReference type="EMBL" id="CUX57147.1"/>
    </source>
</evidence>
<dbReference type="InterPro" id="IPR051912">
    <property type="entry name" value="Alkylbase_DNA_Glycosylase/TA"/>
</dbReference>
<name>A0A1S7RTA7_AGRTU</name>
<dbReference type="InterPro" id="IPR011257">
    <property type="entry name" value="DNA_glycosylase"/>
</dbReference>
<dbReference type="GO" id="GO:0032131">
    <property type="term" value="F:alkylated DNA binding"/>
    <property type="evidence" value="ECO:0007669"/>
    <property type="project" value="TreeGrafter"/>
</dbReference>
<keyword evidence="3" id="KW-0227">DNA damage</keyword>
<keyword evidence="6" id="KW-0378">Hydrolase</keyword>
<gene>
    <name evidence="6" type="ORF">AGR4C_Lc50038</name>
</gene>
<dbReference type="Proteomes" id="UP000191897">
    <property type="component" value="Unassembled WGS sequence"/>
</dbReference>
<organism evidence="6 7">
    <name type="scientific">Agrobacterium tumefaciens str. Kerr 14</name>
    <dbReference type="NCBI Taxonomy" id="1183424"/>
    <lineage>
        <taxon>Bacteria</taxon>
        <taxon>Pseudomonadati</taxon>
        <taxon>Pseudomonadota</taxon>
        <taxon>Alphaproteobacteria</taxon>
        <taxon>Hyphomicrobiales</taxon>
        <taxon>Rhizobiaceae</taxon>
        <taxon>Rhizobium/Agrobacterium group</taxon>
        <taxon>Agrobacterium</taxon>
        <taxon>Agrobacterium tumefaciens complex</taxon>
    </lineage>
</organism>
<evidence type="ECO:0000256" key="4">
    <source>
        <dbReference type="ARBA" id="ARBA00023204"/>
    </source>
</evidence>
<proteinExistence type="predicted"/>
<feature type="domain" description="HhH-GPD" evidence="5">
    <location>
        <begin position="54"/>
        <end position="206"/>
    </location>
</feature>
<keyword evidence="4" id="KW-0234">DNA repair</keyword>
<dbReference type="GO" id="GO:0043916">
    <property type="term" value="F:DNA-7-methylguanine glycosylase activity"/>
    <property type="evidence" value="ECO:0007669"/>
    <property type="project" value="TreeGrafter"/>
</dbReference>
<dbReference type="CDD" id="cd00056">
    <property type="entry name" value="ENDO3c"/>
    <property type="match status" value="1"/>
</dbReference>
<dbReference type="EMBL" id="FBWC01000027">
    <property type="protein sequence ID" value="CUX57147.1"/>
    <property type="molecule type" value="Genomic_DNA"/>
</dbReference>
<dbReference type="SMART" id="SM00478">
    <property type="entry name" value="ENDO3c"/>
    <property type="match status" value="1"/>
</dbReference>
<dbReference type="RefSeq" id="WP_161974227.1">
    <property type="nucleotide sequence ID" value="NZ_LT009731.1"/>
</dbReference>
<keyword evidence="6" id="KW-0326">Glycosidase</keyword>
<evidence type="ECO:0000313" key="7">
    <source>
        <dbReference type="Proteomes" id="UP000191897"/>
    </source>
</evidence>
<dbReference type="GO" id="GO:0005737">
    <property type="term" value="C:cytoplasm"/>
    <property type="evidence" value="ECO:0007669"/>
    <property type="project" value="TreeGrafter"/>
</dbReference>
<comment type="catalytic activity">
    <reaction evidence="1">
        <text>Hydrolysis of alkylated DNA, releasing 3-methyladenine, 3-methylguanine, 7-methylguanine and 7-methyladenine.</text>
        <dbReference type="EC" id="3.2.2.21"/>
    </reaction>
</comment>
<dbReference type="GO" id="GO:0008725">
    <property type="term" value="F:DNA-3-methyladenine glycosylase activity"/>
    <property type="evidence" value="ECO:0007669"/>
    <property type="project" value="TreeGrafter"/>
</dbReference>
<dbReference type="EC" id="3.2.2.21" evidence="2"/>
<dbReference type="Gene3D" id="1.10.1670.40">
    <property type="match status" value="1"/>
</dbReference>
<evidence type="ECO:0000256" key="2">
    <source>
        <dbReference type="ARBA" id="ARBA00012000"/>
    </source>
</evidence>
<evidence type="ECO:0000256" key="1">
    <source>
        <dbReference type="ARBA" id="ARBA00000086"/>
    </source>
</evidence>
<dbReference type="Pfam" id="PF00730">
    <property type="entry name" value="HhH-GPD"/>
    <property type="match status" value="1"/>
</dbReference>
<dbReference type="InterPro" id="IPR003265">
    <property type="entry name" value="HhH-GPD_domain"/>
</dbReference>
<protein>
    <recommendedName>
        <fullName evidence="2">DNA-3-methyladenine glycosylase II</fullName>
        <ecNumber evidence="2">3.2.2.21</ecNumber>
    </recommendedName>
</protein>
<dbReference type="GO" id="GO:0006307">
    <property type="term" value="P:DNA alkylation repair"/>
    <property type="evidence" value="ECO:0007669"/>
    <property type="project" value="TreeGrafter"/>
</dbReference>
<dbReference type="AlphaFoldDB" id="A0A1S7RTA7"/>